<dbReference type="PROSITE" id="PS50102">
    <property type="entry name" value="RRM"/>
    <property type="match status" value="1"/>
</dbReference>
<evidence type="ECO:0000256" key="2">
    <source>
        <dbReference type="ARBA" id="ARBA00022884"/>
    </source>
</evidence>
<dbReference type="SUPFAM" id="SSF54928">
    <property type="entry name" value="RNA-binding domain, RBD"/>
    <property type="match status" value="1"/>
</dbReference>
<dbReference type="EMBL" id="KI397142">
    <property type="protein sequence ID" value="ERM96460.1"/>
    <property type="molecule type" value="Genomic_DNA"/>
</dbReference>
<organism evidence="7 8">
    <name type="scientific">Amborella trichopoda</name>
    <dbReference type="NCBI Taxonomy" id="13333"/>
    <lineage>
        <taxon>Eukaryota</taxon>
        <taxon>Viridiplantae</taxon>
        <taxon>Streptophyta</taxon>
        <taxon>Embryophyta</taxon>
        <taxon>Tracheophyta</taxon>
        <taxon>Spermatophyta</taxon>
        <taxon>Magnoliopsida</taxon>
        <taxon>Amborellales</taxon>
        <taxon>Amborellaceae</taxon>
        <taxon>Amborella</taxon>
    </lineage>
</organism>
<keyword evidence="2 4" id="KW-0694">RNA-binding</keyword>
<dbReference type="OMA" id="FACGRPL"/>
<dbReference type="Gene3D" id="3.30.70.330">
    <property type="match status" value="1"/>
</dbReference>
<evidence type="ECO:0000256" key="5">
    <source>
        <dbReference type="SAM" id="MobiDB-lite"/>
    </source>
</evidence>
<evidence type="ECO:0000256" key="4">
    <source>
        <dbReference type="PROSITE-ProRule" id="PRU00176"/>
    </source>
</evidence>
<name>W1NMG0_AMBTC</name>
<proteinExistence type="predicted"/>
<dbReference type="InterPro" id="IPR012677">
    <property type="entry name" value="Nucleotide-bd_a/b_plait_sf"/>
</dbReference>
<dbReference type="Gramene" id="ERM96460">
    <property type="protein sequence ID" value="ERM96460"/>
    <property type="gene ID" value="AMTR_s00001p00255560"/>
</dbReference>
<dbReference type="HOGENOM" id="CLU_066926_1_1_1"/>
<dbReference type="Proteomes" id="UP000017836">
    <property type="component" value="Unassembled WGS sequence"/>
</dbReference>
<dbReference type="AlphaFoldDB" id="W1NMG0"/>
<dbReference type="InterPro" id="IPR000504">
    <property type="entry name" value="RRM_dom"/>
</dbReference>
<dbReference type="InterPro" id="IPR039157">
    <property type="entry name" value="RBM18_RRM"/>
</dbReference>
<evidence type="ECO:0000313" key="7">
    <source>
        <dbReference type="EMBL" id="ERM96460.1"/>
    </source>
</evidence>
<evidence type="ECO:0000256" key="3">
    <source>
        <dbReference type="ARBA" id="ARBA00030780"/>
    </source>
</evidence>
<dbReference type="Pfam" id="PF00076">
    <property type="entry name" value="RRM_1"/>
    <property type="match status" value="1"/>
</dbReference>
<dbReference type="GO" id="GO:0003723">
    <property type="term" value="F:RNA binding"/>
    <property type="evidence" value="ECO:0000318"/>
    <property type="project" value="GO_Central"/>
</dbReference>
<evidence type="ECO:0000259" key="6">
    <source>
        <dbReference type="PROSITE" id="PS50102"/>
    </source>
</evidence>
<feature type="compositionally biased region" description="Low complexity" evidence="5">
    <location>
        <begin position="124"/>
        <end position="136"/>
    </location>
</feature>
<reference evidence="8" key="1">
    <citation type="journal article" date="2013" name="Science">
        <title>The Amborella genome and the evolution of flowering plants.</title>
        <authorList>
            <consortium name="Amborella Genome Project"/>
        </authorList>
    </citation>
    <scope>NUCLEOTIDE SEQUENCE [LARGE SCALE GENOMIC DNA]</scope>
</reference>
<evidence type="ECO:0000256" key="1">
    <source>
        <dbReference type="ARBA" id="ARBA00021141"/>
    </source>
</evidence>
<dbReference type="PANTHER" id="PTHR21245">
    <property type="entry name" value="HETEROGENEOUS NUCLEAR RIBONUCLEOPROTEIN"/>
    <property type="match status" value="1"/>
</dbReference>
<accession>W1NMG0</accession>
<feature type="domain" description="RRM" evidence="6">
    <location>
        <begin position="20"/>
        <end position="101"/>
    </location>
</feature>
<dbReference type="InterPro" id="IPR035979">
    <property type="entry name" value="RBD_domain_sf"/>
</dbReference>
<feature type="region of interest" description="Disordered" evidence="5">
    <location>
        <begin position="111"/>
        <end position="136"/>
    </location>
</feature>
<sequence length="161" mass="17909">MTPLPSTTETNGVSDENCESRLYIGNLDQRVTECQLIKMFSPFGNIVSEDFLWHTRGPRRGEPRGYAFIQYSCKEDAVKAKETMNGRPAFGRPLVVRLASEKLVLFDSTKAVSGVPGDSKHPTSSSSSGKEVSRSSVIMAIKNKLRSLEDEKKNKKPRQTL</sequence>
<protein>
    <recommendedName>
        <fullName evidence="1">Probable RNA-binding protein 18</fullName>
    </recommendedName>
    <alternativeName>
        <fullName evidence="3">RNA-binding motif protein 18</fullName>
    </alternativeName>
</protein>
<evidence type="ECO:0000313" key="8">
    <source>
        <dbReference type="Proteomes" id="UP000017836"/>
    </source>
</evidence>
<dbReference type="SMART" id="SM00360">
    <property type="entry name" value="RRM"/>
    <property type="match status" value="1"/>
</dbReference>
<gene>
    <name evidence="7" type="ORF">AMTR_s00001p00255560</name>
</gene>
<dbReference type="OrthoDB" id="6730379at2759"/>
<dbReference type="KEGG" id="atr:18424394"/>
<dbReference type="CDD" id="cd12355">
    <property type="entry name" value="RRM_RBM18"/>
    <property type="match status" value="1"/>
</dbReference>
<keyword evidence="8" id="KW-1185">Reference proteome</keyword>
<dbReference type="eggNOG" id="ENOG502RZNU">
    <property type="taxonomic scope" value="Eukaryota"/>
</dbReference>